<evidence type="ECO:0000256" key="1">
    <source>
        <dbReference type="SAM" id="MobiDB-lite"/>
    </source>
</evidence>
<gene>
    <name evidence="2" type="ORF">HNAJ_LOCUS6034</name>
</gene>
<organism evidence="2 3">
    <name type="scientific">Rodentolepis nana</name>
    <name type="common">Dwarf tapeworm</name>
    <name type="synonym">Hymenolepis nana</name>
    <dbReference type="NCBI Taxonomy" id="102285"/>
    <lineage>
        <taxon>Eukaryota</taxon>
        <taxon>Metazoa</taxon>
        <taxon>Spiralia</taxon>
        <taxon>Lophotrochozoa</taxon>
        <taxon>Platyhelminthes</taxon>
        <taxon>Cestoda</taxon>
        <taxon>Eucestoda</taxon>
        <taxon>Cyclophyllidea</taxon>
        <taxon>Hymenolepididae</taxon>
        <taxon>Rodentolepis</taxon>
    </lineage>
</organism>
<name>A0A3P7SGM3_RODNA</name>
<dbReference type="EMBL" id="UZAE01005912">
    <property type="protein sequence ID" value="VDO01894.1"/>
    <property type="molecule type" value="Genomic_DNA"/>
</dbReference>
<dbReference type="AlphaFoldDB" id="A0A3P7SGM3"/>
<keyword evidence="3" id="KW-1185">Reference proteome</keyword>
<feature type="region of interest" description="Disordered" evidence="1">
    <location>
        <begin position="28"/>
        <end position="56"/>
    </location>
</feature>
<reference evidence="2 3" key="1">
    <citation type="submission" date="2018-11" db="EMBL/GenBank/DDBJ databases">
        <authorList>
            <consortium name="Pathogen Informatics"/>
        </authorList>
    </citation>
    <scope>NUCLEOTIDE SEQUENCE [LARGE SCALE GENOMIC DNA]</scope>
</reference>
<dbReference type="OrthoDB" id="6252482at2759"/>
<proteinExistence type="predicted"/>
<protein>
    <submittedName>
        <fullName evidence="2">Uncharacterized protein</fullName>
    </submittedName>
</protein>
<sequence>MEFLRRWSYFQAVWRSALSGTPLPEPLNRKISTGVPQRRRHQSPNIRHFPVDSSLSKSGNRNIRKYQPICLRLLTRRAVRGYIARAEMSRRHCSSSVLTPVLTIPSLQRFLGYFHSLQHMLGAPLPTALQILLLSAASPSGDRSAILQGREEENY</sequence>
<dbReference type="Proteomes" id="UP000278807">
    <property type="component" value="Unassembled WGS sequence"/>
</dbReference>
<evidence type="ECO:0000313" key="2">
    <source>
        <dbReference type="EMBL" id="VDO01894.1"/>
    </source>
</evidence>
<accession>A0A3P7SGM3</accession>
<evidence type="ECO:0000313" key="3">
    <source>
        <dbReference type="Proteomes" id="UP000278807"/>
    </source>
</evidence>